<evidence type="ECO:0000313" key="2">
    <source>
        <dbReference type="EMBL" id="OQD68107.1"/>
    </source>
</evidence>
<name>A0A1V6NU45_PENPO</name>
<evidence type="ECO:0000256" key="1">
    <source>
        <dbReference type="SAM" id="MobiDB-lite"/>
    </source>
</evidence>
<reference evidence="3" key="1">
    <citation type="journal article" date="2017" name="Nat. Microbiol.">
        <title>Global analysis of biosynthetic gene clusters reveals vast potential of secondary metabolite production in Penicillium species.</title>
        <authorList>
            <person name="Nielsen J.C."/>
            <person name="Grijseels S."/>
            <person name="Prigent S."/>
            <person name="Ji B."/>
            <person name="Dainat J."/>
            <person name="Nielsen K.F."/>
            <person name="Frisvad J.C."/>
            <person name="Workman M."/>
            <person name="Nielsen J."/>
        </authorList>
    </citation>
    <scope>NUCLEOTIDE SEQUENCE [LARGE SCALE GENOMIC DNA]</scope>
    <source>
        <strain evidence="3">IBT 4502</strain>
    </source>
</reference>
<feature type="compositionally biased region" description="Polar residues" evidence="1">
    <location>
        <begin position="100"/>
        <end position="116"/>
    </location>
</feature>
<gene>
    <name evidence="2" type="ORF">PENPOL_c003G07685</name>
</gene>
<comment type="caution">
    <text evidence="2">The sequence shown here is derived from an EMBL/GenBank/DDBJ whole genome shotgun (WGS) entry which is preliminary data.</text>
</comment>
<feature type="region of interest" description="Disordered" evidence="1">
    <location>
        <begin position="93"/>
        <end position="116"/>
    </location>
</feature>
<proteinExistence type="predicted"/>
<sequence>MLLILHFTSLQHPIQRTSWVDIAFRAKITSAYDLNVIRIDVPESHDWFCNNKQAEKASLELAVNALIDGVAASVRHLTAFFNNLVKSHRHAAPAASSSSLDNRPSQGQAETKSLLS</sequence>
<dbReference type="EMBL" id="MDYM01000003">
    <property type="protein sequence ID" value="OQD68107.1"/>
    <property type="molecule type" value="Genomic_DNA"/>
</dbReference>
<evidence type="ECO:0000313" key="3">
    <source>
        <dbReference type="Proteomes" id="UP000191408"/>
    </source>
</evidence>
<dbReference type="AlphaFoldDB" id="A0A1V6NU45"/>
<dbReference type="Proteomes" id="UP000191408">
    <property type="component" value="Unassembled WGS sequence"/>
</dbReference>
<keyword evidence="3" id="KW-1185">Reference proteome</keyword>
<protein>
    <submittedName>
        <fullName evidence="2">Uncharacterized protein</fullName>
    </submittedName>
</protein>
<accession>A0A1V6NU45</accession>
<organism evidence="2 3">
    <name type="scientific">Penicillium polonicum</name>
    <dbReference type="NCBI Taxonomy" id="60169"/>
    <lineage>
        <taxon>Eukaryota</taxon>
        <taxon>Fungi</taxon>
        <taxon>Dikarya</taxon>
        <taxon>Ascomycota</taxon>
        <taxon>Pezizomycotina</taxon>
        <taxon>Eurotiomycetes</taxon>
        <taxon>Eurotiomycetidae</taxon>
        <taxon>Eurotiales</taxon>
        <taxon>Aspergillaceae</taxon>
        <taxon>Penicillium</taxon>
    </lineage>
</organism>